<feature type="transmembrane region" description="Helical" evidence="6">
    <location>
        <begin position="322"/>
        <end position="341"/>
    </location>
</feature>
<dbReference type="Proteomes" id="UP000321362">
    <property type="component" value="Chromosome"/>
</dbReference>
<feature type="transmembrane region" description="Helical" evidence="6">
    <location>
        <begin position="138"/>
        <end position="154"/>
    </location>
</feature>
<feature type="transmembrane region" description="Helical" evidence="6">
    <location>
        <begin position="174"/>
        <end position="196"/>
    </location>
</feature>
<dbReference type="GO" id="GO:0005886">
    <property type="term" value="C:plasma membrane"/>
    <property type="evidence" value="ECO:0007669"/>
    <property type="project" value="TreeGrafter"/>
</dbReference>
<keyword evidence="3 6" id="KW-0812">Transmembrane</keyword>
<feature type="domain" description="Citrate transporter-like" evidence="7">
    <location>
        <begin position="16"/>
        <end position="372"/>
    </location>
</feature>
<evidence type="ECO:0000256" key="5">
    <source>
        <dbReference type="ARBA" id="ARBA00023136"/>
    </source>
</evidence>
<proteinExistence type="predicted"/>
<keyword evidence="5 6" id="KW-0472">Membrane</keyword>
<dbReference type="GO" id="GO:0015128">
    <property type="term" value="F:gluconate transmembrane transporter activity"/>
    <property type="evidence" value="ECO:0007669"/>
    <property type="project" value="InterPro"/>
</dbReference>
<dbReference type="NCBIfam" id="TIGR00784">
    <property type="entry name" value="citMHS"/>
    <property type="match status" value="1"/>
</dbReference>
<feature type="transmembrane region" description="Helical" evidence="6">
    <location>
        <begin position="29"/>
        <end position="45"/>
    </location>
</feature>
<dbReference type="InterPro" id="IPR003474">
    <property type="entry name" value="Glcn_transporter"/>
</dbReference>
<dbReference type="EMBL" id="CP042437">
    <property type="protein sequence ID" value="QEC75242.1"/>
    <property type="molecule type" value="Genomic_DNA"/>
</dbReference>
<keyword evidence="9" id="KW-1185">Reference proteome</keyword>
<dbReference type="InterPro" id="IPR014738">
    <property type="entry name" value="Citrate_transporter"/>
</dbReference>
<keyword evidence="2" id="KW-0813">Transport</keyword>
<dbReference type="GO" id="GO:0015137">
    <property type="term" value="F:citrate transmembrane transporter activity"/>
    <property type="evidence" value="ECO:0007669"/>
    <property type="project" value="InterPro"/>
</dbReference>
<dbReference type="KEGG" id="mgk:FSB76_04545"/>
<evidence type="ECO:0000313" key="9">
    <source>
        <dbReference type="Proteomes" id="UP000321362"/>
    </source>
</evidence>
<gene>
    <name evidence="8" type="ORF">FSB76_04545</name>
</gene>
<evidence type="ECO:0000259" key="7">
    <source>
        <dbReference type="Pfam" id="PF03600"/>
    </source>
</evidence>
<evidence type="ECO:0000256" key="1">
    <source>
        <dbReference type="ARBA" id="ARBA00004141"/>
    </source>
</evidence>
<comment type="subcellular location">
    <subcellularLocation>
        <location evidence="1">Membrane</location>
        <topology evidence="1">Multi-pass membrane protein</topology>
    </subcellularLocation>
</comment>
<feature type="transmembrane region" description="Helical" evidence="6">
    <location>
        <begin position="411"/>
        <end position="431"/>
    </location>
</feature>
<evidence type="ECO:0000256" key="4">
    <source>
        <dbReference type="ARBA" id="ARBA00022989"/>
    </source>
</evidence>
<name>A0A5B8VWG2_9SPHI</name>
<dbReference type="OrthoDB" id="5329450at2"/>
<reference evidence="8 9" key="1">
    <citation type="journal article" date="2013" name="J. Microbiol.">
        <title>Mucilaginibacter ginsenosidivorax sp. nov., with ginsenoside converting activity isolated from sediment.</title>
        <authorList>
            <person name="Kim J.K."/>
            <person name="Choi T.E."/>
            <person name="Liu Q.M."/>
            <person name="Park H.Y."/>
            <person name="Yi T.H."/>
            <person name="Yoon M.H."/>
            <person name="Kim S.C."/>
            <person name="Im W.T."/>
        </authorList>
    </citation>
    <scope>NUCLEOTIDE SEQUENCE [LARGE SCALE GENOMIC DNA]</scope>
    <source>
        <strain evidence="8 9">KHI28</strain>
    </source>
</reference>
<accession>A0A5B8VWG2</accession>
<dbReference type="RefSeq" id="WP_147052396.1">
    <property type="nucleotide sequence ID" value="NZ_CP042437.1"/>
</dbReference>
<dbReference type="InterPro" id="IPR004680">
    <property type="entry name" value="Cit_transptr-like_dom"/>
</dbReference>
<feature type="transmembrane region" description="Helical" evidence="6">
    <location>
        <begin position="100"/>
        <end position="126"/>
    </location>
</feature>
<dbReference type="AlphaFoldDB" id="A0A5B8VWG2"/>
<organism evidence="8 9">
    <name type="scientific">Mucilaginibacter ginsenosidivorax</name>
    <dbReference type="NCBI Taxonomy" id="862126"/>
    <lineage>
        <taxon>Bacteria</taxon>
        <taxon>Pseudomonadati</taxon>
        <taxon>Bacteroidota</taxon>
        <taxon>Sphingobacteriia</taxon>
        <taxon>Sphingobacteriales</taxon>
        <taxon>Sphingobacteriaceae</taxon>
        <taxon>Mucilaginibacter</taxon>
    </lineage>
</organism>
<evidence type="ECO:0000256" key="6">
    <source>
        <dbReference type="SAM" id="Phobius"/>
    </source>
</evidence>
<evidence type="ECO:0000256" key="3">
    <source>
        <dbReference type="ARBA" id="ARBA00022692"/>
    </source>
</evidence>
<feature type="transmembrane region" description="Helical" evidence="6">
    <location>
        <begin position="252"/>
        <end position="269"/>
    </location>
</feature>
<feature type="transmembrane region" description="Helical" evidence="6">
    <location>
        <begin position="281"/>
        <end position="302"/>
    </location>
</feature>
<feature type="transmembrane region" description="Helical" evidence="6">
    <location>
        <begin position="228"/>
        <end position="246"/>
    </location>
</feature>
<keyword evidence="4 6" id="KW-1133">Transmembrane helix</keyword>
<dbReference type="Pfam" id="PF03600">
    <property type="entry name" value="CitMHS"/>
    <property type="match status" value="1"/>
</dbReference>
<evidence type="ECO:0000256" key="2">
    <source>
        <dbReference type="ARBA" id="ARBA00022448"/>
    </source>
</evidence>
<dbReference type="PANTHER" id="PTHR30354:SF26">
    <property type="entry name" value="TRANSPORTER, PUTATIVE-RELATED"/>
    <property type="match status" value="1"/>
</dbReference>
<dbReference type="PANTHER" id="PTHR30354">
    <property type="entry name" value="GNT FAMILY GLUCONATE TRANSPORTER"/>
    <property type="match status" value="1"/>
</dbReference>
<protein>
    <submittedName>
        <fullName evidence="8">Citrate transporter</fullName>
    </submittedName>
</protein>
<evidence type="ECO:0000313" key="8">
    <source>
        <dbReference type="EMBL" id="QEC75242.1"/>
    </source>
</evidence>
<feature type="transmembrane region" description="Helical" evidence="6">
    <location>
        <begin position="57"/>
        <end position="80"/>
    </location>
</feature>
<sequence length="432" mass="46422">MLSLFGFLTICVFLGLILTKRLSVLLSLILVPVLFALIGGFGAKETGEMVLGGIKQVAPTGILLVFAVLYFSLMIDAGLFDPVIRGIINLAKGDPLKITLGTAILAMLVHLDGDGTATFMITITALFPIYKKLGMNKLILPCIVALSAGVMHLVPWSGTVARALNVMKTDPAHLIIPILPSMIGGILWVLFVAFWLGKKERKRLGVVQLDYNHQQELSDEQKESRRPALFWFNAVLTIILIAALILSLAPPSALFIIGFAVAILVNYPSQAEQRKRIQAHAANVFSVSIIVFAAGVFSGILTGTKMIDAMALSMVSIIPKEHAGYLPALVGVTSMPLSLVFTPDAYYFGVIPVLKTAATHYGINSIEIGRAAILGQMTTGFPLSPLTASTFVLVGLSEVELSDHQKFTFKWAFGTTIIMTIIAIAFGAISIL</sequence>